<evidence type="ECO:0000256" key="11">
    <source>
        <dbReference type="ARBA" id="ARBA00048802"/>
    </source>
</evidence>
<evidence type="ECO:0000256" key="3">
    <source>
        <dbReference type="ARBA" id="ARBA00022555"/>
    </source>
</evidence>
<keyword evidence="8" id="KW-0694">RNA-binding</keyword>
<evidence type="ECO:0000256" key="7">
    <source>
        <dbReference type="ARBA" id="ARBA00022857"/>
    </source>
</evidence>
<feature type="binding site" evidence="14">
    <location>
        <position position="141"/>
    </location>
    <ligand>
        <name>FMN</name>
        <dbReference type="ChEBI" id="CHEBI:58210"/>
    </ligand>
</feature>
<dbReference type="RefSeq" id="WP_250861517.1">
    <property type="nucleotide sequence ID" value="NZ_JAGSOJ010000005.1"/>
</dbReference>
<dbReference type="SUPFAM" id="SSF51395">
    <property type="entry name" value="FMN-linked oxidoreductases"/>
    <property type="match status" value="1"/>
</dbReference>
<dbReference type="EC" id="1.3.1.-" evidence="12"/>
<keyword evidence="7" id="KW-0521">NADP</keyword>
<sequence>MKIGSFEVENEVLLAPMAGVTDIAYREICVECGCGLTYTEMVSSKGLHYNSENTEKLMMISKKESPAAIQIFGRDPVFMAEACEKHINDNDDFAIVDINMGCPVKKVVKNGEGSALMKEPKVAAEIVRRMKAVSAKPVTAKFRLGFDSENINCVEFAKVLEDAGVDAVAVHGRTREQMYEGKANWDYIGDVKKAVSIPVIANGDVFTVEDAMKIKEVTNCDGIMLARGIKGNPWLFKQINDYLKEKPITKPNQFEIIEMIMKHYKLAVKYLGEDKAIRDMRKHTMWYIKGLHGCTDVKEKINKTCSFDEVMNILFDYRKKFE</sequence>
<keyword evidence="9 12" id="KW-0560">Oxidoreductase</keyword>
<evidence type="ECO:0000256" key="8">
    <source>
        <dbReference type="ARBA" id="ARBA00022884"/>
    </source>
</evidence>
<feature type="binding site" evidence="14">
    <location>
        <position position="171"/>
    </location>
    <ligand>
        <name>FMN</name>
        <dbReference type="ChEBI" id="CHEBI:58210"/>
    </ligand>
</feature>
<comment type="catalytic activity">
    <reaction evidence="11">
        <text>a 5,6-dihydrouridine in tRNA + NAD(+) = a uridine in tRNA + NADH + H(+)</text>
        <dbReference type="Rhea" id="RHEA:54452"/>
        <dbReference type="Rhea" id="RHEA-COMP:13339"/>
        <dbReference type="Rhea" id="RHEA-COMP:13887"/>
        <dbReference type="ChEBI" id="CHEBI:15378"/>
        <dbReference type="ChEBI" id="CHEBI:57540"/>
        <dbReference type="ChEBI" id="CHEBI:57945"/>
        <dbReference type="ChEBI" id="CHEBI:65315"/>
        <dbReference type="ChEBI" id="CHEBI:74443"/>
    </reaction>
</comment>
<evidence type="ECO:0000313" key="17">
    <source>
        <dbReference type="Proteomes" id="UP001056429"/>
    </source>
</evidence>
<evidence type="ECO:0000259" key="15">
    <source>
        <dbReference type="Pfam" id="PF01207"/>
    </source>
</evidence>
<evidence type="ECO:0000256" key="12">
    <source>
        <dbReference type="PIRNR" id="PIRNR006621"/>
    </source>
</evidence>
<name>A0A9J6P7R1_9CLOT</name>
<evidence type="ECO:0000256" key="2">
    <source>
        <dbReference type="ARBA" id="ARBA00002790"/>
    </source>
</evidence>
<dbReference type="NCBIfam" id="TIGR00737">
    <property type="entry name" value="nifR3_yhdG"/>
    <property type="match status" value="1"/>
</dbReference>
<feature type="domain" description="DUS-like FMN-binding" evidence="15">
    <location>
        <begin position="13"/>
        <end position="308"/>
    </location>
</feature>
<keyword evidence="3" id="KW-0820">tRNA-binding</keyword>
<dbReference type="InterPro" id="IPR004652">
    <property type="entry name" value="DusB-like"/>
</dbReference>
<dbReference type="Proteomes" id="UP001056429">
    <property type="component" value="Unassembled WGS sequence"/>
</dbReference>
<evidence type="ECO:0000313" key="16">
    <source>
        <dbReference type="EMBL" id="MCM1992038.1"/>
    </source>
</evidence>
<dbReference type="InterPro" id="IPR035587">
    <property type="entry name" value="DUS-like_FMN-bd"/>
</dbReference>
<dbReference type="Pfam" id="PF01207">
    <property type="entry name" value="Dus"/>
    <property type="match status" value="1"/>
</dbReference>
<dbReference type="PROSITE" id="PS01136">
    <property type="entry name" value="UPF0034"/>
    <property type="match status" value="1"/>
</dbReference>
<keyword evidence="5 12" id="KW-0288">FMN</keyword>
<reference evidence="16" key="2">
    <citation type="submission" date="2021-04" db="EMBL/GenBank/DDBJ databases">
        <authorList>
            <person name="Dong X."/>
        </authorList>
    </citation>
    <scope>NUCLEOTIDE SEQUENCE</scope>
    <source>
        <strain evidence="16">ZWT</strain>
    </source>
</reference>
<dbReference type="Gene3D" id="3.20.20.70">
    <property type="entry name" value="Aldolase class I"/>
    <property type="match status" value="1"/>
</dbReference>
<comment type="similarity">
    <text evidence="12">Belongs to the dus family.</text>
</comment>
<dbReference type="InterPro" id="IPR013785">
    <property type="entry name" value="Aldolase_TIM"/>
</dbReference>
<dbReference type="GO" id="GO:0000049">
    <property type="term" value="F:tRNA binding"/>
    <property type="evidence" value="ECO:0007669"/>
    <property type="project" value="UniProtKB-KW"/>
</dbReference>
<organism evidence="16 17">
    <name type="scientific">Oceanirhabdus seepicola</name>
    <dbReference type="NCBI Taxonomy" id="2828781"/>
    <lineage>
        <taxon>Bacteria</taxon>
        <taxon>Bacillati</taxon>
        <taxon>Bacillota</taxon>
        <taxon>Clostridia</taxon>
        <taxon>Eubacteriales</taxon>
        <taxon>Clostridiaceae</taxon>
        <taxon>Oceanirhabdus</taxon>
    </lineage>
</organism>
<evidence type="ECO:0000256" key="9">
    <source>
        <dbReference type="ARBA" id="ARBA00023002"/>
    </source>
</evidence>
<feature type="binding site" evidence="14">
    <location>
        <begin position="226"/>
        <end position="227"/>
    </location>
    <ligand>
        <name>FMN</name>
        <dbReference type="ChEBI" id="CHEBI:58210"/>
    </ligand>
</feature>
<dbReference type="GO" id="GO:0050660">
    <property type="term" value="F:flavin adenine dinucleotide binding"/>
    <property type="evidence" value="ECO:0007669"/>
    <property type="project" value="InterPro"/>
</dbReference>
<evidence type="ECO:0000256" key="1">
    <source>
        <dbReference type="ARBA" id="ARBA00001917"/>
    </source>
</evidence>
<comment type="function">
    <text evidence="2 12">Catalyzes the synthesis of 5,6-dihydrouridine (D), a modified base found in the D-loop of most tRNAs, via the reduction of the C5-C6 double bond in target uridines.</text>
</comment>
<evidence type="ECO:0000256" key="5">
    <source>
        <dbReference type="ARBA" id="ARBA00022643"/>
    </source>
</evidence>
<evidence type="ECO:0000256" key="10">
    <source>
        <dbReference type="ARBA" id="ARBA00048205"/>
    </source>
</evidence>
<reference evidence="16" key="1">
    <citation type="journal article" date="2021" name="mSystems">
        <title>Bacteria and Archaea Synergistically Convert Glycine Betaine to Biogenic Methane in the Formosa Cold Seep of the South China Sea.</title>
        <authorList>
            <person name="Li L."/>
            <person name="Zhang W."/>
            <person name="Zhang S."/>
            <person name="Song L."/>
            <person name="Sun Q."/>
            <person name="Zhang H."/>
            <person name="Xiang H."/>
            <person name="Dong X."/>
        </authorList>
    </citation>
    <scope>NUCLEOTIDE SEQUENCE</scope>
    <source>
        <strain evidence="16">ZWT</strain>
    </source>
</reference>
<keyword evidence="6 12" id="KW-0819">tRNA processing</keyword>
<accession>A0A9J6P7R1</accession>
<keyword evidence="4 12" id="KW-0285">Flavoprotein</keyword>
<dbReference type="Gene3D" id="1.10.1200.80">
    <property type="entry name" value="Putative flavin oxidoreducatase, domain 2"/>
    <property type="match status" value="1"/>
</dbReference>
<evidence type="ECO:0000256" key="14">
    <source>
        <dbReference type="PIRSR" id="PIRSR006621-2"/>
    </source>
</evidence>
<dbReference type="InterPro" id="IPR024036">
    <property type="entry name" value="tRNA-dHydroUridine_Synthase_C"/>
</dbReference>
<proteinExistence type="inferred from homology"/>
<protein>
    <recommendedName>
        <fullName evidence="12">tRNA-dihydrouridine synthase</fullName>
        <ecNumber evidence="12">1.3.1.-</ecNumber>
    </recommendedName>
</protein>
<dbReference type="GO" id="GO:0017150">
    <property type="term" value="F:tRNA dihydrouridine synthase activity"/>
    <property type="evidence" value="ECO:0007669"/>
    <property type="project" value="InterPro"/>
</dbReference>
<comment type="catalytic activity">
    <reaction evidence="10">
        <text>a 5,6-dihydrouridine in tRNA + NADP(+) = a uridine in tRNA + NADPH + H(+)</text>
        <dbReference type="Rhea" id="RHEA:23624"/>
        <dbReference type="Rhea" id="RHEA-COMP:13339"/>
        <dbReference type="Rhea" id="RHEA-COMP:13887"/>
        <dbReference type="ChEBI" id="CHEBI:15378"/>
        <dbReference type="ChEBI" id="CHEBI:57783"/>
        <dbReference type="ChEBI" id="CHEBI:58349"/>
        <dbReference type="ChEBI" id="CHEBI:65315"/>
        <dbReference type="ChEBI" id="CHEBI:74443"/>
    </reaction>
</comment>
<dbReference type="PANTHER" id="PTHR45846:SF1">
    <property type="entry name" value="TRNA-DIHYDROURIDINE(47) SYNTHASE [NAD(P)(+)]-LIKE"/>
    <property type="match status" value="1"/>
</dbReference>
<gene>
    <name evidence="16" type="primary">dusB</name>
    <name evidence="16" type="ORF">KDK92_20060</name>
</gene>
<dbReference type="CDD" id="cd02801">
    <property type="entry name" value="DUS_like_FMN"/>
    <property type="match status" value="1"/>
</dbReference>
<evidence type="ECO:0000256" key="6">
    <source>
        <dbReference type="ARBA" id="ARBA00022694"/>
    </source>
</evidence>
<dbReference type="EMBL" id="JAGSOJ010000005">
    <property type="protein sequence ID" value="MCM1992038.1"/>
    <property type="molecule type" value="Genomic_DNA"/>
</dbReference>
<evidence type="ECO:0000256" key="4">
    <source>
        <dbReference type="ARBA" id="ARBA00022630"/>
    </source>
</evidence>
<feature type="active site" description="Proton donor" evidence="13">
    <location>
        <position position="102"/>
    </location>
</feature>
<feature type="binding site" evidence="14">
    <location>
        <begin position="16"/>
        <end position="18"/>
    </location>
    <ligand>
        <name>FMN</name>
        <dbReference type="ChEBI" id="CHEBI:58210"/>
    </ligand>
</feature>
<dbReference type="PANTHER" id="PTHR45846">
    <property type="entry name" value="TRNA-DIHYDROURIDINE(47) SYNTHASE [NAD(P)(+)]-LIKE"/>
    <property type="match status" value="1"/>
</dbReference>
<evidence type="ECO:0000256" key="13">
    <source>
        <dbReference type="PIRSR" id="PIRSR006621-1"/>
    </source>
</evidence>
<keyword evidence="17" id="KW-1185">Reference proteome</keyword>
<dbReference type="PIRSF" id="PIRSF006621">
    <property type="entry name" value="Dus"/>
    <property type="match status" value="1"/>
</dbReference>
<comment type="caution">
    <text evidence="16">The sequence shown here is derived from an EMBL/GenBank/DDBJ whole genome shotgun (WGS) entry which is preliminary data.</text>
</comment>
<dbReference type="InterPro" id="IPR018517">
    <property type="entry name" value="tRNA_hU_synthase_CS"/>
</dbReference>
<feature type="binding site" evidence="14">
    <location>
        <position position="70"/>
    </location>
    <ligand>
        <name>FMN</name>
        <dbReference type="ChEBI" id="CHEBI:58210"/>
    </ligand>
</feature>
<dbReference type="InterPro" id="IPR001269">
    <property type="entry name" value="DUS_fam"/>
</dbReference>
<keyword evidence="14" id="KW-0547">Nucleotide-binding</keyword>
<dbReference type="AlphaFoldDB" id="A0A9J6P7R1"/>
<comment type="cofactor">
    <cofactor evidence="1 12 14">
        <name>FMN</name>
        <dbReference type="ChEBI" id="CHEBI:58210"/>
    </cofactor>
</comment>